<proteinExistence type="inferred from homology"/>
<dbReference type="EMBL" id="JAERRG010000101">
    <property type="protein sequence ID" value="MBL1121055.1"/>
    <property type="molecule type" value="Genomic_DNA"/>
</dbReference>
<dbReference type="InterPro" id="IPR036388">
    <property type="entry name" value="WH-like_DNA-bd_sf"/>
</dbReference>
<dbReference type="RefSeq" id="WP_201858793.1">
    <property type="nucleotide sequence ID" value="NZ_JAERRG010000101.1"/>
</dbReference>
<evidence type="ECO:0000256" key="3">
    <source>
        <dbReference type="ARBA" id="ARBA00023125"/>
    </source>
</evidence>
<dbReference type="Gene3D" id="3.40.190.290">
    <property type="match status" value="1"/>
</dbReference>
<comment type="similarity">
    <text evidence="1">Belongs to the LysR transcriptional regulatory family.</text>
</comment>
<dbReference type="PANTHER" id="PTHR30419">
    <property type="entry name" value="HTH-TYPE TRANSCRIPTIONAL REGULATOR YBHD"/>
    <property type="match status" value="1"/>
</dbReference>
<evidence type="ECO:0000259" key="5">
    <source>
        <dbReference type="PROSITE" id="PS50931"/>
    </source>
</evidence>
<name>A0ABS1Q8Q3_9ACTN</name>
<dbReference type="InterPro" id="IPR000847">
    <property type="entry name" value="LysR_HTH_N"/>
</dbReference>
<dbReference type="SUPFAM" id="SSF46785">
    <property type="entry name" value="Winged helix' DNA-binding domain"/>
    <property type="match status" value="1"/>
</dbReference>
<dbReference type="InterPro" id="IPR005119">
    <property type="entry name" value="LysR_subst-bd"/>
</dbReference>
<dbReference type="Pfam" id="PF00126">
    <property type="entry name" value="HTH_1"/>
    <property type="match status" value="1"/>
</dbReference>
<evidence type="ECO:0000313" key="6">
    <source>
        <dbReference type="EMBL" id="MBL1121055.1"/>
    </source>
</evidence>
<organism evidence="6 7">
    <name type="scientific">Streptomyces endocoffeicus</name>
    <dbReference type="NCBI Taxonomy" id="2898945"/>
    <lineage>
        <taxon>Bacteria</taxon>
        <taxon>Bacillati</taxon>
        <taxon>Actinomycetota</taxon>
        <taxon>Actinomycetes</taxon>
        <taxon>Kitasatosporales</taxon>
        <taxon>Streptomycetaceae</taxon>
        <taxon>Streptomyces</taxon>
    </lineage>
</organism>
<keyword evidence="2" id="KW-0805">Transcription regulation</keyword>
<dbReference type="SUPFAM" id="SSF53850">
    <property type="entry name" value="Periplasmic binding protein-like II"/>
    <property type="match status" value="1"/>
</dbReference>
<evidence type="ECO:0000256" key="2">
    <source>
        <dbReference type="ARBA" id="ARBA00023015"/>
    </source>
</evidence>
<reference evidence="6 7" key="1">
    <citation type="submission" date="2021-01" db="EMBL/GenBank/DDBJ databases">
        <title>WGS of actinomycetes isolated from Thailand.</title>
        <authorList>
            <person name="Thawai C."/>
        </authorList>
    </citation>
    <scope>NUCLEOTIDE SEQUENCE [LARGE SCALE GENOMIC DNA]</scope>
    <source>
        <strain evidence="6 7">CA3R110</strain>
    </source>
</reference>
<evidence type="ECO:0000256" key="4">
    <source>
        <dbReference type="ARBA" id="ARBA00023163"/>
    </source>
</evidence>
<keyword evidence="3" id="KW-0238">DNA-binding</keyword>
<dbReference type="Gene3D" id="1.10.10.10">
    <property type="entry name" value="Winged helix-like DNA-binding domain superfamily/Winged helix DNA-binding domain"/>
    <property type="match status" value="1"/>
</dbReference>
<dbReference type="InterPro" id="IPR036390">
    <property type="entry name" value="WH_DNA-bd_sf"/>
</dbReference>
<feature type="domain" description="HTH lysR-type" evidence="5">
    <location>
        <begin position="3"/>
        <end position="60"/>
    </location>
</feature>
<evidence type="ECO:0000313" key="7">
    <source>
        <dbReference type="Proteomes" id="UP000621510"/>
    </source>
</evidence>
<gene>
    <name evidence="6" type="primary">cynR</name>
    <name evidence="6" type="ORF">JK364_53875</name>
</gene>
<evidence type="ECO:0000256" key="1">
    <source>
        <dbReference type="ARBA" id="ARBA00009437"/>
    </source>
</evidence>
<protein>
    <submittedName>
        <fullName evidence="6">Transcriptional regulator CynR</fullName>
    </submittedName>
</protein>
<keyword evidence="4" id="KW-0804">Transcription</keyword>
<keyword evidence="7" id="KW-1185">Reference proteome</keyword>
<accession>A0ABS1Q8Q3</accession>
<dbReference type="PRINTS" id="PR00039">
    <property type="entry name" value="HTHLYSR"/>
</dbReference>
<sequence>MGFELRHLRYLLAVAEHGSFTRAAEALHISQPTLSQQIRQMERAMGAQLLDRTGRAVRLTDAGETYVHYARRALQELAAAERAVHDVADLSRGSLRLAVTPTFTAYLIGPLAGQLHARHPHIGLSIREMTQDRIESALLADDLDLGIAFHGSHLPGITAGDLFTETLSLVVGSHHPDADRTGPLPVRELEGRPLALLSSDFVTRGHIDTYFGRHRTTPHIAVEANSIHAVTEIIQRTPLASVLPEAIAHDHPQLRTVPLDPPLPERTVTLLRRSGSYQSAAARAFVRLTRQWAAASGYPASP</sequence>
<dbReference type="NCBIfam" id="NF008416">
    <property type="entry name" value="PRK11242.1"/>
    <property type="match status" value="1"/>
</dbReference>
<dbReference type="PROSITE" id="PS50931">
    <property type="entry name" value="HTH_LYSR"/>
    <property type="match status" value="1"/>
</dbReference>
<dbReference type="PANTHER" id="PTHR30419:SF8">
    <property type="entry name" value="NITROGEN ASSIMILATION TRANSCRIPTIONAL ACTIVATOR-RELATED"/>
    <property type="match status" value="1"/>
</dbReference>
<dbReference type="InterPro" id="IPR050950">
    <property type="entry name" value="HTH-type_LysR_regulators"/>
</dbReference>
<comment type="caution">
    <text evidence="6">The sequence shown here is derived from an EMBL/GenBank/DDBJ whole genome shotgun (WGS) entry which is preliminary data.</text>
</comment>
<dbReference type="Proteomes" id="UP000621510">
    <property type="component" value="Unassembled WGS sequence"/>
</dbReference>
<dbReference type="Pfam" id="PF03466">
    <property type="entry name" value="LysR_substrate"/>
    <property type="match status" value="1"/>
</dbReference>